<dbReference type="GO" id="GO:0006260">
    <property type="term" value="P:DNA replication"/>
    <property type="evidence" value="ECO:0007669"/>
    <property type="project" value="InterPro"/>
</dbReference>
<sequence length="144" mass="16323">MYELKAQARRMKKIYDVQIIFIDYIGLIGTHQSNMPRFEQVALLSKAIKDLAKELKIPIIALSQLTRSAEGREPSLATLRESGALEQDADMVILLHRDNEVDMRDNDTLNDCSKVKLIIAKNRVGPVGIASMNFISKFTKFTDR</sequence>
<dbReference type="InterPro" id="IPR007694">
    <property type="entry name" value="DNA_helicase_DnaB-like_C"/>
</dbReference>
<evidence type="ECO:0000313" key="2">
    <source>
        <dbReference type="EMBL" id="ABI73981.1"/>
    </source>
</evidence>
<dbReference type="Pfam" id="PF03796">
    <property type="entry name" value="DnaB_C"/>
    <property type="match status" value="1"/>
</dbReference>
<dbReference type="InterPro" id="IPR027417">
    <property type="entry name" value="P-loop_NTPase"/>
</dbReference>
<reference evidence="2" key="1">
    <citation type="submission" date="2006-08" db="EMBL/GenBank/DDBJ databases">
        <title>Borrelia burgdorferi N40 DNA sequence from clone SF47.</title>
        <authorList>
            <person name="Feng S."/>
            <person name="Barthold S.W."/>
        </authorList>
    </citation>
    <scope>NUCLEOTIDE SEQUENCE</scope>
    <source>
        <strain evidence="2">N40</strain>
    </source>
</reference>
<organism evidence="2">
    <name type="scientific">Borreliella burgdorferi</name>
    <name type="common">Lyme disease spirochete</name>
    <name type="synonym">Borrelia burgdorferi</name>
    <dbReference type="NCBI Taxonomy" id="139"/>
    <lineage>
        <taxon>Bacteria</taxon>
        <taxon>Pseudomonadati</taxon>
        <taxon>Spirochaetota</taxon>
        <taxon>Spirochaetia</taxon>
        <taxon>Spirochaetales</taxon>
        <taxon>Borreliaceae</taxon>
        <taxon>Borreliella</taxon>
    </lineage>
</organism>
<dbReference type="SUPFAM" id="SSF52540">
    <property type="entry name" value="P-loop containing nucleoside triphosphate hydrolases"/>
    <property type="match status" value="1"/>
</dbReference>
<accession>Q09GR8</accession>
<dbReference type="GO" id="GO:0005524">
    <property type="term" value="F:ATP binding"/>
    <property type="evidence" value="ECO:0007669"/>
    <property type="project" value="InterPro"/>
</dbReference>
<proteinExistence type="predicted"/>
<dbReference type="PANTHER" id="PTHR30153">
    <property type="entry name" value="REPLICATIVE DNA HELICASE DNAB"/>
    <property type="match status" value="1"/>
</dbReference>
<feature type="domain" description="SF4 helicase" evidence="1">
    <location>
        <begin position="1"/>
        <end position="144"/>
    </location>
</feature>
<dbReference type="AlphaFoldDB" id="Q09GR8"/>
<protein>
    <recommendedName>
        <fullName evidence="1">SF4 helicase domain-containing protein</fullName>
    </recommendedName>
</protein>
<dbReference type="Gene3D" id="3.40.50.300">
    <property type="entry name" value="P-loop containing nucleotide triphosphate hydrolases"/>
    <property type="match status" value="1"/>
</dbReference>
<name>Q09GR8_BORBG</name>
<dbReference type="GO" id="GO:0005829">
    <property type="term" value="C:cytosol"/>
    <property type="evidence" value="ECO:0007669"/>
    <property type="project" value="TreeGrafter"/>
</dbReference>
<dbReference type="PROSITE" id="PS51199">
    <property type="entry name" value="SF4_HELICASE"/>
    <property type="match status" value="1"/>
</dbReference>
<dbReference type="GO" id="GO:0003678">
    <property type="term" value="F:DNA helicase activity"/>
    <property type="evidence" value="ECO:0007669"/>
    <property type="project" value="InterPro"/>
</dbReference>
<evidence type="ECO:0000259" key="1">
    <source>
        <dbReference type="PROSITE" id="PS51199"/>
    </source>
</evidence>
<dbReference type="PANTHER" id="PTHR30153:SF2">
    <property type="entry name" value="REPLICATIVE DNA HELICASE"/>
    <property type="match status" value="1"/>
</dbReference>
<dbReference type="EMBL" id="DQ903071">
    <property type="protein sequence ID" value="ABI73981.1"/>
    <property type="molecule type" value="Genomic_DNA"/>
</dbReference>